<feature type="domain" description="Post-transcriptional regulator MKT1 C-terminal" evidence="1">
    <location>
        <begin position="83"/>
        <end position="331"/>
    </location>
</feature>
<evidence type="ECO:0000259" key="1">
    <source>
        <dbReference type="Pfam" id="PF12246"/>
    </source>
</evidence>
<dbReference type="AlphaFoldDB" id="A0A4Y9ZLS2"/>
<accession>A0A4Y9ZLS2</accession>
<keyword evidence="3" id="KW-1185">Reference proteome</keyword>
<dbReference type="Proteomes" id="UP000298061">
    <property type="component" value="Unassembled WGS sequence"/>
</dbReference>
<sequence>MILCHTVQLAERVAGWHVPYAIVEEELRRQNSSTIDFALCLGATATEKQAARTKAKAAQDKSGKNAAGQMDKKDEIVANVIWRFLELRGFLLKTHDHSSLARAMHSAVRQARLNDKFQDPLYLFLELVRAGVMHGNLWTNRAFSGGPSFGTDDEKSCMLLVMRTLSIVPLNFKPVPWSAPLSRELLVFNSFVRSLTRALRTLLEVTTLNMLLRSDARRQRDDLLDITLSLPFQTEVNTGFGVLAKVYLDALTHLNGQQRVRDPDAEGVAEAKQMALEICEETFPGVKNPRLEVERGFRFWDVALTAMRQLHAERAVLPELIDQFEAAEAWLGPMRP</sequence>
<dbReference type="InterPro" id="IPR022039">
    <property type="entry name" value="MKT1_C"/>
</dbReference>
<name>A0A4Y9ZLS2_9AGAM</name>
<dbReference type="EMBL" id="SFCI01001883">
    <property type="protein sequence ID" value="TFY74771.1"/>
    <property type="molecule type" value="Genomic_DNA"/>
</dbReference>
<comment type="caution">
    <text evidence="2">The sequence shown here is derived from an EMBL/GenBank/DDBJ whole genome shotgun (WGS) entry which is preliminary data.</text>
</comment>
<evidence type="ECO:0000313" key="2">
    <source>
        <dbReference type="EMBL" id="TFY74771.1"/>
    </source>
</evidence>
<dbReference type="Pfam" id="PF12246">
    <property type="entry name" value="MKT1_C"/>
    <property type="match status" value="1"/>
</dbReference>
<gene>
    <name evidence="2" type="ORF">EWM64_g9240</name>
</gene>
<proteinExistence type="predicted"/>
<organism evidence="2 3">
    <name type="scientific">Hericium alpestre</name>
    <dbReference type="NCBI Taxonomy" id="135208"/>
    <lineage>
        <taxon>Eukaryota</taxon>
        <taxon>Fungi</taxon>
        <taxon>Dikarya</taxon>
        <taxon>Basidiomycota</taxon>
        <taxon>Agaricomycotina</taxon>
        <taxon>Agaricomycetes</taxon>
        <taxon>Russulales</taxon>
        <taxon>Hericiaceae</taxon>
        <taxon>Hericium</taxon>
    </lineage>
</organism>
<evidence type="ECO:0000313" key="3">
    <source>
        <dbReference type="Proteomes" id="UP000298061"/>
    </source>
</evidence>
<protein>
    <recommendedName>
        <fullName evidence="1">Post-transcriptional regulator MKT1 C-terminal domain-containing protein</fullName>
    </recommendedName>
</protein>
<dbReference type="OrthoDB" id="17262at2759"/>
<dbReference type="STRING" id="135208.A0A4Y9ZLS2"/>
<reference evidence="2 3" key="1">
    <citation type="submission" date="2019-02" db="EMBL/GenBank/DDBJ databases">
        <title>Genome sequencing of the rare red list fungi Hericium alpestre (H. flagellum).</title>
        <authorList>
            <person name="Buettner E."/>
            <person name="Kellner H."/>
        </authorList>
    </citation>
    <scope>NUCLEOTIDE SEQUENCE [LARGE SCALE GENOMIC DNA]</scope>
    <source>
        <strain evidence="2 3">DSM 108284</strain>
    </source>
</reference>